<dbReference type="InterPro" id="IPR002616">
    <property type="entry name" value="tRNA_ribo_trans-like"/>
</dbReference>
<dbReference type="InterPro" id="IPR036511">
    <property type="entry name" value="TGT-like_sf"/>
</dbReference>
<dbReference type="KEGG" id="dpx:DAPPUDRAFT_99477"/>
<evidence type="ECO:0000259" key="1">
    <source>
        <dbReference type="Pfam" id="PF01702"/>
    </source>
</evidence>
<dbReference type="PhylomeDB" id="E9G702"/>
<dbReference type="PANTHER" id="PTHR46064">
    <property type="entry name" value="QUEUINE TRNA-RIBOSYLTRANSFERASE ACCESSORY SUBUNIT 2"/>
    <property type="match status" value="1"/>
</dbReference>
<dbReference type="InParanoid" id="E9G702"/>
<evidence type="ECO:0000313" key="2">
    <source>
        <dbReference type="EMBL" id="EFX84373.1"/>
    </source>
</evidence>
<dbReference type="NCBIfam" id="TIGR00449">
    <property type="entry name" value="tgt_general"/>
    <property type="match status" value="1"/>
</dbReference>
<dbReference type="Gene3D" id="3.20.20.105">
    <property type="entry name" value="Queuine tRNA-ribosyltransferase-like"/>
    <property type="match status" value="1"/>
</dbReference>
<dbReference type="InterPro" id="IPR050852">
    <property type="entry name" value="Queuine_tRNA-ribosyltrfase"/>
</dbReference>
<dbReference type="PANTHER" id="PTHR46064:SF1">
    <property type="entry name" value="QUEUINE TRNA-RIBOSYLTRANSFERASE ACCESSORY SUBUNIT 2"/>
    <property type="match status" value="1"/>
</dbReference>
<dbReference type="eggNOG" id="KOG3909">
    <property type="taxonomic scope" value="Eukaryota"/>
</dbReference>
<name>E9G702_DAPPU</name>
<organism evidence="2 3">
    <name type="scientific">Daphnia pulex</name>
    <name type="common">Water flea</name>
    <dbReference type="NCBI Taxonomy" id="6669"/>
    <lineage>
        <taxon>Eukaryota</taxon>
        <taxon>Metazoa</taxon>
        <taxon>Ecdysozoa</taxon>
        <taxon>Arthropoda</taxon>
        <taxon>Crustacea</taxon>
        <taxon>Branchiopoda</taxon>
        <taxon>Diplostraca</taxon>
        <taxon>Cladocera</taxon>
        <taxon>Anomopoda</taxon>
        <taxon>Daphniidae</taxon>
        <taxon>Daphnia</taxon>
    </lineage>
</organism>
<dbReference type="AlphaFoldDB" id="E9G702"/>
<dbReference type="GO" id="GO:0006400">
    <property type="term" value="P:tRNA modification"/>
    <property type="evidence" value="ECO:0007669"/>
    <property type="project" value="InterPro"/>
</dbReference>
<dbReference type="Proteomes" id="UP000000305">
    <property type="component" value="Unassembled WGS sequence"/>
</dbReference>
<sequence>MFQAIVDGDTTQSSSAKRVRKSVDVTVKFAGICADLKEKSDVLKDTPMLACITGGYNIKERLRCINELKGFGAACYVIEGFHTNGESATNLLWEDVEPVLTETLVSLPENLPRAFHGPITPIVLLKLVSKGIDIFDATFPWLVAERGGALVFPNSLSKENVPVTETLPSVKAPAVVATDQKVAKFADDNSSDEAVDRVYEINLKDKMHNLHHYINFFKSIQQAIKDNELQALQSKLDLFVSSRRN</sequence>
<dbReference type="FunCoup" id="E9G702">
    <property type="interactions" value="1407"/>
</dbReference>
<reference evidence="2 3" key="1">
    <citation type="journal article" date="2011" name="Science">
        <title>The ecoresponsive genome of Daphnia pulex.</title>
        <authorList>
            <person name="Colbourne J.K."/>
            <person name="Pfrender M.E."/>
            <person name="Gilbert D."/>
            <person name="Thomas W.K."/>
            <person name="Tucker A."/>
            <person name="Oakley T.H."/>
            <person name="Tokishita S."/>
            <person name="Aerts A."/>
            <person name="Arnold G.J."/>
            <person name="Basu M.K."/>
            <person name="Bauer D.J."/>
            <person name="Caceres C.E."/>
            <person name="Carmel L."/>
            <person name="Casola C."/>
            <person name="Choi J.H."/>
            <person name="Detter J.C."/>
            <person name="Dong Q."/>
            <person name="Dusheyko S."/>
            <person name="Eads B.D."/>
            <person name="Frohlich T."/>
            <person name="Geiler-Samerotte K.A."/>
            <person name="Gerlach D."/>
            <person name="Hatcher P."/>
            <person name="Jogdeo S."/>
            <person name="Krijgsveld J."/>
            <person name="Kriventseva E.V."/>
            <person name="Kultz D."/>
            <person name="Laforsch C."/>
            <person name="Lindquist E."/>
            <person name="Lopez J."/>
            <person name="Manak J.R."/>
            <person name="Muller J."/>
            <person name="Pangilinan J."/>
            <person name="Patwardhan R.P."/>
            <person name="Pitluck S."/>
            <person name="Pritham E.J."/>
            <person name="Rechtsteiner A."/>
            <person name="Rho M."/>
            <person name="Rogozin I.B."/>
            <person name="Sakarya O."/>
            <person name="Salamov A."/>
            <person name="Schaack S."/>
            <person name="Shapiro H."/>
            <person name="Shiga Y."/>
            <person name="Skalitzky C."/>
            <person name="Smith Z."/>
            <person name="Souvorov A."/>
            <person name="Sung W."/>
            <person name="Tang Z."/>
            <person name="Tsuchiya D."/>
            <person name="Tu H."/>
            <person name="Vos H."/>
            <person name="Wang M."/>
            <person name="Wolf Y.I."/>
            <person name="Yamagata H."/>
            <person name="Yamada T."/>
            <person name="Ye Y."/>
            <person name="Shaw J.R."/>
            <person name="Andrews J."/>
            <person name="Crease T.J."/>
            <person name="Tang H."/>
            <person name="Lucas S.M."/>
            <person name="Robertson H.M."/>
            <person name="Bork P."/>
            <person name="Koonin E.V."/>
            <person name="Zdobnov E.M."/>
            <person name="Grigoriev I.V."/>
            <person name="Lynch M."/>
            <person name="Boore J.L."/>
        </authorList>
    </citation>
    <scope>NUCLEOTIDE SEQUENCE [LARGE SCALE GENOMIC DNA]</scope>
</reference>
<accession>E9G702</accession>
<evidence type="ECO:0000313" key="3">
    <source>
        <dbReference type="Proteomes" id="UP000000305"/>
    </source>
</evidence>
<dbReference type="HOGENOM" id="CLU_037350_0_1_1"/>
<dbReference type="STRING" id="6669.E9G702"/>
<dbReference type="Pfam" id="PF01702">
    <property type="entry name" value="TGT"/>
    <property type="match status" value="1"/>
</dbReference>
<dbReference type="SUPFAM" id="SSF51713">
    <property type="entry name" value="tRNA-guanine transglycosylase"/>
    <property type="match status" value="1"/>
</dbReference>
<dbReference type="OrthoDB" id="27601at2759"/>
<gene>
    <name evidence="2" type="ORF">DAPPUDRAFT_99477</name>
</gene>
<proteinExistence type="predicted"/>
<keyword evidence="3" id="KW-1185">Reference proteome</keyword>
<protein>
    <recommendedName>
        <fullName evidence="1">tRNA-guanine(15) transglycosylase-like domain-containing protein</fullName>
    </recommendedName>
</protein>
<dbReference type="EMBL" id="GL732534">
    <property type="protein sequence ID" value="EFX84373.1"/>
    <property type="molecule type" value="Genomic_DNA"/>
</dbReference>
<feature type="domain" description="tRNA-guanine(15) transglycosylase-like" evidence="1">
    <location>
        <begin position="5"/>
        <end position="234"/>
    </location>
</feature>